<protein>
    <submittedName>
        <fullName evidence="3">Phosphodiester glycosidase family protein</fullName>
    </submittedName>
</protein>
<evidence type="ECO:0000259" key="2">
    <source>
        <dbReference type="Pfam" id="PF09992"/>
    </source>
</evidence>
<keyword evidence="3" id="KW-0378">Hydrolase</keyword>
<evidence type="ECO:0000313" key="3">
    <source>
        <dbReference type="EMBL" id="MEE6187076.1"/>
    </source>
</evidence>
<reference evidence="3 4" key="1">
    <citation type="submission" date="2024-01" db="EMBL/GenBank/DDBJ databases">
        <title>Niabella digestum sp. nov., isolated from waste digestion system.</title>
        <authorList>
            <person name="Zhang L."/>
        </authorList>
    </citation>
    <scope>NUCLEOTIDE SEQUENCE [LARGE SCALE GENOMIC DNA]</scope>
    <source>
        <strain evidence="3 4">A18</strain>
    </source>
</reference>
<sequence>MVRYLLSIVLFLFFTSFGNAQYYDSVCVVNAPWKVEKLGPKVKLYHYHFTNGKLFKANQHISFIVAKNKRAWYEFAMAAEPRQLRTVSDFAGQYEAIGAINGNFFDMKNGGAVDFTKVNGDVINTNKPGKNGKPEFHQKAAVVIDDKGSIGIKKWDGLVNWDEWLKEPHVMFTGPLLLLDRQIEKLDSNSFNVTRHPRTAVGIAKRGKVIMLVVDGRHTNSAGMSLFELTKVMRWLGCVSAINLDGGGSSTLWVKGKGVVNYPSDNKKWDHEGERKVANILYLKKRK</sequence>
<keyword evidence="1" id="KW-0732">Signal</keyword>
<dbReference type="InterPro" id="IPR018711">
    <property type="entry name" value="NAGPA"/>
</dbReference>
<feature type="chain" id="PRO_5047495968" evidence="1">
    <location>
        <begin position="21"/>
        <end position="287"/>
    </location>
</feature>
<evidence type="ECO:0000313" key="4">
    <source>
        <dbReference type="Proteomes" id="UP001357452"/>
    </source>
</evidence>
<dbReference type="RefSeq" id="WP_330974485.1">
    <property type="nucleotide sequence ID" value="NZ_JAZGLY010000003.1"/>
</dbReference>
<accession>A0ABU7RGE1</accession>
<dbReference type="EMBL" id="JAZGLY010000003">
    <property type="protein sequence ID" value="MEE6187076.1"/>
    <property type="molecule type" value="Genomic_DNA"/>
</dbReference>
<proteinExistence type="predicted"/>
<dbReference type="Proteomes" id="UP001357452">
    <property type="component" value="Unassembled WGS sequence"/>
</dbReference>
<dbReference type="PANTHER" id="PTHR40446">
    <property type="entry name" value="N-ACETYLGLUCOSAMINE-1-PHOSPHODIESTER ALPHA-N-ACETYLGLUCOSAMINIDASE"/>
    <property type="match status" value="1"/>
</dbReference>
<feature type="signal peptide" evidence="1">
    <location>
        <begin position="1"/>
        <end position="20"/>
    </location>
</feature>
<gene>
    <name evidence="3" type="ORF">V2H41_07310</name>
</gene>
<comment type="caution">
    <text evidence="3">The sequence shown here is derived from an EMBL/GenBank/DDBJ whole genome shotgun (WGS) entry which is preliminary data.</text>
</comment>
<dbReference type="GO" id="GO:0016798">
    <property type="term" value="F:hydrolase activity, acting on glycosyl bonds"/>
    <property type="evidence" value="ECO:0007669"/>
    <property type="project" value="UniProtKB-KW"/>
</dbReference>
<dbReference type="Pfam" id="PF09992">
    <property type="entry name" value="NAGPA"/>
    <property type="match status" value="1"/>
</dbReference>
<evidence type="ECO:0000256" key="1">
    <source>
        <dbReference type="SAM" id="SignalP"/>
    </source>
</evidence>
<dbReference type="PANTHER" id="PTHR40446:SF2">
    <property type="entry name" value="N-ACETYLGLUCOSAMINE-1-PHOSPHODIESTER ALPHA-N-ACETYLGLUCOSAMINIDASE"/>
    <property type="match status" value="1"/>
</dbReference>
<keyword evidence="3" id="KW-0326">Glycosidase</keyword>
<feature type="domain" description="Phosphodiester glycosidase" evidence="2">
    <location>
        <begin position="95"/>
        <end position="283"/>
    </location>
</feature>
<name>A0ABU7RGE1_9BACT</name>
<keyword evidence="4" id="KW-1185">Reference proteome</keyword>
<organism evidence="3 4">
    <name type="scientific">Niabella digestorum</name>
    <dbReference type="NCBI Taxonomy" id="3117701"/>
    <lineage>
        <taxon>Bacteria</taxon>
        <taxon>Pseudomonadati</taxon>
        <taxon>Bacteroidota</taxon>
        <taxon>Chitinophagia</taxon>
        <taxon>Chitinophagales</taxon>
        <taxon>Chitinophagaceae</taxon>
        <taxon>Niabella</taxon>
    </lineage>
</organism>